<dbReference type="SUPFAM" id="SSF48613">
    <property type="entry name" value="Heme oxygenase-like"/>
    <property type="match status" value="1"/>
</dbReference>
<organism evidence="1 2">
    <name type="scientific">Thiorhodococcus fuscus</name>
    <dbReference type="NCBI Taxonomy" id="527200"/>
    <lineage>
        <taxon>Bacteria</taxon>
        <taxon>Pseudomonadati</taxon>
        <taxon>Pseudomonadota</taxon>
        <taxon>Gammaproteobacteria</taxon>
        <taxon>Chromatiales</taxon>
        <taxon>Chromatiaceae</taxon>
        <taxon>Thiorhodococcus</taxon>
    </lineage>
</organism>
<evidence type="ECO:0000313" key="1">
    <source>
        <dbReference type="EMBL" id="MFD2110621.1"/>
    </source>
</evidence>
<accession>A0ABW4Y6G5</accession>
<dbReference type="EMBL" id="JBHUHX010000004">
    <property type="protein sequence ID" value="MFD2110621.1"/>
    <property type="molecule type" value="Genomic_DNA"/>
</dbReference>
<sequence length="260" mass="29988">MASLDLEHLRPLQDQLANHAIYGAIERVEDLRIFMHHHVFSVWDFMSLIKYLQSSIAPVRVPWIPTEDPDLRYFINQLVLEEESDAIPLPDGELHYASHFEFYCQAMREIGADAEMPRRFLDEVAALGVDKALYSDQVPSPARYFSETTFGFIRADKPHMAAAALALGRENLIPEMFRRFLERMGITPEQAPTFHAYLNRHIHLDQDFHGPLSMKLLERLCADDPERIEEAETAAEEAICARIRFWDGVLESIESSHRPQ</sequence>
<dbReference type="Gene3D" id="1.20.910.10">
    <property type="entry name" value="Heme oxygenase-like"/>
    <property type="match status" value="1"/>
</dbReference>
<proteinExistence type="predicted"/>
<comment type="caution">
    <text evidence="1">The sequence shown here is derived from an EMBL/GenBank/DDBJ whole genome shotgun (WGS) entry which is preliminary data.</text>
</comment>
<protein>
    <submittedName>
        <fullName evidence="1">DUF3050 domain-containing protein</fullName>
    </submittedName>
</protein>
<reference evidence="2" key="1">
    <citation type="journal article" date="2019" name="Int. J. Syst. Evol. Microbiol.">
        <title>The Global Catalogue of Microorganisms (GCM) 10K type strain sequencing project: providing services to taxonomists for standard genome sequencing and annotation.</title>
        <authorList>
            <consortium name="The Broad Institute Genomics Platform"/>
            <consortium name="The Broad Institute Genome Sequencing Center for Infectious Disease"/>
            <person name="Wu L."/>
            <person name="Ma J."/>
        </authorList>
    </citation>
    <scope>NUCLEOTIDE SEQUENCE [LARGE SCALE GENOMIC DNA]</scope>
    <source>
        <strain evidence="2">KACC 12597</strain>
    </source>
</reference>
<dbReference type="RefSeq" id="WP_386022483.1">
    <property type="nucleotide sequence ID" value="NZ_JBHUHX010000004.1"/>
</dbReference>
<dbReference type="InterPro" id="IPR016084">
    <property type="entry name" value="Haem_Oase-like_multi-hlx"/>
</dbReference>
<name>A0ABW4Y6G5_9GAMM</name>
<dbReference type="Pfam" id="PF11251">
    <property type="entry name" value="DUF3050"/>
    <property type="match status" value="1"/>
</dbReference>
<gene>
    <name evidence="1" type="ORF">ACFSJC_02055</name>
</gene>
<dbReference type="Proteomes" id="UP001597337">
    <property type="component" value="Unassembled WGS sequence"/>
</dbReference>
<evidence type="ECO:0000313" key="2">
    <source>
        <dbReference type="Proteomes" id="UP001597337"/>
    </source>
</evidence>
<dbReference type="InterPro" id="IPR024423">
    <property type="entry name" value="DUF3050"/>
</dbReference>
<keyword evidence="2" id="KW-1185">Reference proteome</keyword>